<dbReference type="AlphaFoldDB" id="A0A022PP09"/>
<keyword evidence="9" id="KW-1185">Reference proteome</keyword>
<dbReference type="Proteomes" id="UP000030748">
    <property type="component" value="Unassembled WGS sequence"/>
</dbReference>
<name>A0A022PP09_ERYGU</name>
<comment type="similarity">
    <text evidence="2">Belongs to the EIN3 family.</text>
</comment>
<dbReference type="InterPro" id="IPR006957">
    <property type="entry name" value="EIN3"/>
</dbReference>
<evidence type="ECO:0000313" key="9">
    <source>
        <dbReference type="Proteomes" id="UP000030748"/>
    </source>
</evidence>
<keyword evidence="5" id="KW-0539">Nucleus</keyword>
<evidence type="ECO:0000256" key="5">
    <source>
        <dbReference type="ARBA" id="ARBA00023242"/>
    </source>
</evidence>
<dbReference type="PhylomeDB" id="A0A022PP09"/>
<reference evidence="8 9" key="1">
    <citation type="journal article" date="2013" name="Proc. Natl. Acad. Sci. U.S.A.">
        <title>Fine-scale variation in meiotic recombination in Mimulus inferred from population shotgun sequencing.</title>
        <authorList>
            <person name="Hellsten U."/>
            <person name="Wright K.M."/>
            <person name="Jenkins J."/>
            <person name="Shu S."/>
            <person name="Yuan Y."/>
            <person name="Wessler S.R."/>
            <person name="Schmutz J."/>
            <person name="Willis J.H."/>
            <person name="Rokhsar D.S."/>
        </authorList>
    </citation>
    <scope>NUCLEOTIDE SEQUENCE [LARGE SCALE GENOMIC DNA]</scope>
    <source>
        <strain evidence="9">cv. DUN x IM62</strain>
    </source>
</reference>
<dbReference type="PANTHER" id="PTHR33305">
    <property type="entry name" value="ETHYLENE INSENSITIVE 3-LIKE 2 PROTEIN"/>
    <property type="match status" value="1"/>
</dbReference>
<evidence type="ECO:0000259" key="7">
    <source>
        <dbReference type="Pfam" id="PF04873"/>
    </source>
</evidence>
<proteinExistence type="inferred from homology"/>
<dbReference type="PANTHER" id="PTHR33305:SF30">
    <property type="entry name" value="ETHYLENE INSENSITIVE 3-LIKE 3 PROTEIN"/>
    <property type="match status" value="1"/>
</dbReference>
<dbReference type="GO" id="GO:0003677">
    <property type="term" value="F:DNA binding"/>
    <property type="evidence" value="ECO:0000318"/>
    <property type="project" value="GO_Central"/>
</dbReference>
<evidence type="ECO:0000256" key="1">
    <source>
        <dbReference type="ARBA" id="ARBA00004123"/>
    </source>
</evidence>
<feature type="region of interest" description="Disordered" evidence="6">
    <location>
        <begin position="290"/>
        <end position="394"/>
    </location>
</feature>
<organism evidence="8 9">
    <name type="scientific">Erythranthe guttata</name>
    <name type="common">Yellow monkey flower</name>
    <name type="synonym">Mimulus guttatus</name>
    <dbReference type="NCBI Taxonomy" id="4155"/>
    <lineage>
        <taxon>Eukaryota</taxon>
        <taxon>Viridiplantae</taxon>
        <taxon>Streptophyta</taxon>
        <taxon>Embryophyta</taxon>
        <taxon>Tracheophyta</taxon>
        <taxon>Spermatophyta</taxon>
        <taxon>Magnoliopsida</taxon>
        <taxon>eudicotyledons</taxon>
        <taxon>Gunneridae</taxon>
        <taxon>Pentapetalae</taxon>
        <taxon>asterids</taxon>
        <taxon>lamiids</taxon>
        <taxon>Lamiales</taxon>
        <taxon>Phrymaceae</taxon>
        <taxon>Erythranthe</taxon>
    </lineage>
</organism>
<dbReference type="STRING" id="4155.A0A022PP09"/>
<dbReference type="InterPro" id="IPR023278">
    <property type="entry name" value="Ethylene_insens-like_DNA-bd"/>
</dbReference>
<dbReference type="FunFam" id="1.10.3180.10:FF:000002">
    <property type="entry name" value="Ethylene insensitive 3-like 1"/>
    <property type="match status" value="1"/>
</dbReference>
<dbReference type="OrthoDB" id="2017676at2759"/>
<keyword evidence="3" id="KW-0936">Ethylene signaling pathway</keyword>
<dbReference type="EMBL" id="KI632344">
    <property type="protein sequence ID" value="EYU18012.1"/>
    <property type="molecule type" value="Genomic_DNA"/>
</dbReference>
<gene>
    <name evidence="8" type="ORF">MIMGU_mgv1a002702mg</name>
</gene>
<evidence type="ECO:0000256" key="3">
    <source>
        <dbReference type="ARBA" id="ARBA00022745"/>
    </source>
</evidence>
<sequence>MAMLEDIGIDISSDIEVDEIRGDDNIEDKDVSDEEIDAEELEKRMWKDRVKLKRIKERQKLAIQQAAEKQKAKSTTDQARRKKMARAQDGILKYMLKLMEVCKARGFVYGIIPEKGKPVSGASDNIRAWWKEKVKFDKNGPAAIAKYEAECISLAEGDGNHNGNSQNVLQDLQDATLGSLLSSLMQHCDPPQRKFPLDKGVPPPWWPTGNEDWWLRLGLPQGMIPPYKKPHDLKKMWKVGVLSAVIKHMSPDIAKIRKLIRQSKCLQDKMTAKESLIWLGVLSREEALIRQPSSDNGSSGVSEAPSKGRGNSKKRPSVESDSDYDVDGVNNGLGSVSSKDDRRNQSADVVVVPLEPQDRVAPKGVKEKKKAGDRPRKRRHQKSSTQVPSLNKDPLDETEDMVVMDVNHDSIQFAEFLINESIPEMEAVTAMRPHESNAQLQPGLVEPNPNIFCSIPSDAVPIGNIPLDNERLPSAVAQSADLLTFGSHVIHAPQDSALHLGPQNTVWQPGIQDSTLPHGSQNPGYNHGLAYPYYNPTTTAVVVGSSHQGQQSEAGLNEMRYRQEESGFHLPVLPAAETNIPQGGFPQFVKEFPSPLNSLSPDLPGYSPFNLQFDGTSALDTDDFDFDDNAVDEANFDELMKYFAS</sequence>
<dbReference type="GO" id="GO:0000976">
    <property type="term" value="F:transcription cis-regulatory region binding"/>
    <property type="evidence" value="ECO:0007669"/>
    <property type="project" value="UniProtKB-ARBA"/>
</dbReference>
<protein>
    <recommendedName>
        <fullName evidence="7">Ethylene insensitive 3-like DNA-binding domain-containing protein</fullName>
    </recommendedName>
</protein>
<comment type="subcellular location">
    <subcellularLocation>
        <location evidence="1">Nucleus</location>
    </subcellularLocation>
</comment>
<dbReference type="GO" id="GO:0009873">
    <property type="term" value="P:ethylene-activated signaling pathway"/>
    <property type="evidence" value="ECO:0007669"/>
    <property type="project" value="UniProtKB-KW"/>
</dbReference>
<dbReference type="GO" id="GO:0003700">
    <property type="term" value="F:DNA-binding transcription factor activity"/>
    <property type="evidence" value="ECO:0000318"/>
    <property type="project" value="GO_Central"/>
</dbReference>
<dbReference type="Pfam" id="PF04873">
    <property type="entry name" value="EIN3_DNA-bd"/>
    <property type="match status" value="1"/>
</dbReference>
<feature type="compositionally biased region" description="Polar residues" evidence="6">
    <location>
        <begin position="291"/>
        <end position="301"/>
    </location>
</feature>
<dbReference type="FunFam" id="1.10.3180.10:FF:000001">
    <property type="entry name" value="Ethylene insensitive 3-like 1"/>
    <property type="match status" value="1"/>
</dbReference>
<accession>A0A022PP09</accession>
<dbReference type="Gene3D" id="1.10.3180.10">
    <property type="entry name" value="DNA-binding domain of EIN3-like"/>
    <property type="match status" value="2"/>
</dbReference>
<evidence type="ECO:0000313" key="8">
    <source>
        <dbReference type="EMBL" id="EYU18012.1"/>
    </source>
</evidence>
<feature type="compositionally biased region" description="Basic and acidic residues" evidence="6">
    <location>
        <begin position="356"/>
        <end position="374"/>
    </location>
</feature>
<dbReference type="eggNOG" id="ENOG502QQCD">
    <property type="taxonomic scope" value="Eukaryota"/>
</dbReference>
<evidence type="ECO:0000256" key="2">
    <source>
        <dbReference type="ARBA" id="ARBA00009416"/>
    </source>
</evidence>
<feature type="domain" description="Ethylene insensitive 3-like DNA-binding" evidence="7">
    <location>
        <begin position="39"/>
        <end position="286"/>
    </location>
</feature>
<dbReference type="InterPro" id="IPR047091">
    <property type="entry name" value="EIN3-like_DNA-bd"/>
</dbReference>
<dbReference type="KEGG" id="egt:105950209"/>
<dbReference type="SUPFAM" id="SSF116768">
    <property type="entry name" value="DNA-binding domain of EIN3-like"/>
    <property type="match status" value="1"/>
</dbReference>
<dbReference type="GO" id="GO:0005634">
    <property type="term" value="C:nucleus"/>
    <property type="evidence" value="ECO:0007669"/>
    <property type="project" value="UniProtKB-SubCell"/>
</dbReference>
<evidence type="ECO:0000256" key="6">
    <source>
        <dbReference type="SAM" id="MobiDB-lite"/>
    </source>
</evidence>
<keyword evidence="4" id="KW-0238">DNA-binding</keyword>
<evidence type="ECO:0000256" key="4">
    <source>
        <dbReference type="ARBA" id="ARBA00023125"/>
    </source>
</evidence>